<feature type="transmembrane region" description="Helical" evidence="5">
    <location>
        <begin position="354"/>
        <end position="376"/>
    </location>
</feature>
<dbReference type="PANTHER" id="PTHR11662">
    <property type="entry name" value="SOLUTE CARRIER FAMILY 17"/>
    <property type="match status" value="1"/>
</dbReference>
<feature type="transmembrane region" description="Helical" evidence="5">
    <location>
        <begin position="267"/>
        <end position="285"/>
    </location>
</feature>
<gene>
    <name evidence="7" type="ORF">SAMN05444167_3123</name>
</gene>
<comment type="subcellular location">
    <subcellularLocation>
        <location evidence="1">Membrane</location>
        <topology evidence="1">Multi-pass membrane protein</topology>
    </subcellularLocation>
</comment>
<keyword evidence="8" id="KW-1185">Reference proteome</keyword>
<evidence type="ECO:0000313" key="7">
    <source>
        <dbReference type="EMBL" id="SDF72622.1"/>
    </source>
</evidence>
<feature type="transmembrane region" description="Helical" evidence="5">
    <location>
        <begin position="225"/>
        <end position="247"/>
    </location>
</feature>
<dbReference type="SUPFAM" id="SSF103473">
    <property type="entry name" value="MFS general substrate transporter"/>
    <property type="match status" value="1"/>
</dbReference>
<dbReference type="Proteomes" id="UP000182427">
    <property type="component" value="Chromosome I"/>
</dbReference>
<evidence type="ECO:0000256" key="4">
    <source>
        <dbReference type="ARBA" id="ARBA00023136"/>
    </source>
</evidence>
<keyword evidence="4 5" id="KW-0472">Membrane</keyword>
<dbReference type="OrthoDB" id="9794076at2"/>
<sequence length="421" mass="45055">MPLNPADSKTGHASSYRWWLIAMLWCVCFCNYADRQAIFSIFPLLRTDLHLTDLQLGVVGSSFMWMYALAGPLAGWLSDRVSPRNVILGALAFWSVVTGATAVCHSFGSMVLFRTLGGLGEAFYFPAAMALIGMYHSASTRSRAMALHQSGVYAGTIGGGALSGLIAQEHGWRSSFLIFGVAGVVLMVILAMALRHPPEKTASSNNESRADFFSGVRNVLANGRVLTLICVFIGANFVAVVFLTWLPTYLYTKFHLSLANAGFSATAYLQMASVTGVLLGGMLADRFASKLTGGRQLIQAAGLFLGVPFLFLTGWSLSMAGLIVGMIGFGFFKGMYDANIFASLYDVIPVERRGVAAGTMNSLGWLGGGFAPILIAKAAGRFGLGVCMSATSLIYLFLGVVLLLLVRNMRKQTATTADYIA</sequence>
<feature type="transmembrane region" description="Helical" evidence="5">
    <location>
        <begin position="122"/>
        <end position="138"/>
    </location>
</feature>
<dbReference type="GO" id="GO:0022857">
    <property type="term" value="F:transmembrane transporter activity"/>
    <property type="evidence" value="ECO:0007669"/>
    <property type="project" value="InterPro"/>
</dbReference>
<dbReference type="InterPro" id="IPR050382">
    <property type="entry name" value="MFS_Na/Anion_cotransporter"/>
</dbReference>
<keyword evidence="3 5" id="KW-1133">Transmembrane helix</keyword>
<proteinExistence type="predicted"/>
<reference evidence="7 8" key="1">
    <citation type="submission" date="2016-10" db="EMBL/GenBank/DDBJ databases">
        <authorList>
            <person name="de Groot N.N."/>
        </authorList>
    </citation>
    <scope>NUCLEOTIDE SEQUENCE [LARGE SCALE GENOMIC DNA]</scope>
    <source>
        <strain evidence="7 8">GAS232</strain>
    </source>
</reference>
<dbReference type="AlphaFoldDB" id="A0A1G7NF76"/>
<protein>
    <submittedName>
        <fullName evidence="7">Sugar phosphate permease</fullName>
    </submittedName>
</protein>
<evidence type="ECO:0000259" key="6">
    <source>
        <dbReference type="PROSITE" id="PS50850"/>
    </source>
</evidence>
<dbReference type="InterPro" id="IPR011701">
    <property type="entry name" value="MFS"/>
</dbReference>
<dbReference type="InterPro" id="IPR036259">
    <property type="entry name" value="MFS_trans_sf"/>
</dbReference>
<dbReference type="Gene3D" id="1.20.1250.20">
    <property type="entry name" value="MFS general substrate transporter like domains"/>
    <property type="match status" value="1"/>
</dbReference>
<evidence type="ECO:0000256" key="5">
    <source>
        <dbReference type="SAM" id="Phobius"/>
    </source>
</evidence>
<dbReference type="PROSITE" id="PS50850">
    <property type="entry name" value="MFS"/>
    <property type="match status" value="1"/>
</dbReference>
<evidence type="ECO:0000313" key="8">
    <source>
        <dbReference type="Proteomes" id="UP000182427"/>
    </source>
</evidence>
<name>A0A1G7NF76_9BACT</name>
<feature type="transmembrane region" description="Helical" evidence="5">
    <location>
        <begin position="86"/>
        <end position="110"/>
    </location>
</feature>
<dbReference type="EMBL" id="LT629690">
    <property type="protein sequence ID" value="SDF72622.1"/>
    <property type="molecule type" value="Genomic_DNA"/>
</dbReference>
<feature type="transmembrane region" description="Helical" evidence="5">
    <location>
        <begin position="174"/>
        <end position="194"/>
    </location>
</feature>
<feature type="transmembrane region" description="Helical" evidence="5">
    <location>
        <begin position="16"/>
        <end position="34"/>
    </location>
</feature>
<keyword evidence="2 5" id="KW-0812">Transmembrane</keyword>
<dbReference type="GO" id="GO:0016020">
    <property type="term" value="C:membrane"/>
    <property type="evidence" value="ECO:0007669"/>
    <property type="project" value="UniProtKB-SubCell"/>
</dbReference>
<feature type="domain" description="Major facilitator superfamily (MFS) profile" evidence="6">
    <location>
        <begin position="20"/>
        <end position="414"/>
    </location>
</feature>
<evidence type="ECO:0000256" key="1">
    <source>
        <dbReference type="ARBA" id="ARBA00004141"/>
    </source>
</evidence>
<feature type="transmembrane region" description="Helical" evidence="5">
    <location>
        <begin position="382"/>
        <end position="406"/>
    </location>
</feature>
<feature type="transmembrane region" description="Helical" evidence="5">
    <location>
        <begin position="150"/>
        <end position="168"/>
    </location>
</feature>
<dbReference type="RefSeq" id="WP_083345957.1">
    <property type="nucleotide sequence ID" value="NZ_LT629690.1"/>
</dbReference>
<evidence type="ECO:0000256" key="2">
    <source>
        <dbReference type="ARBA" id="ARBA00022692"/>
    </source>
</evidence>
<evidence type="ECO:0000256" key="3">
    <source>
        <dbReference type="ARBA" id="ARBA00022989"/>
    </source>
</evidence>
<dbReference type="PANTHER" id="PTHR11662:SF399">
    <property type="entry name" value="FI19708P1-RELATED"/>
    <property type="match status" value="1"/>
</dbReference>
<accession>A0A1G7NF76</accession>
<organism evidence="7 8">
    <name type="scientific">Terriglobus roseus</name>
    <dbReference type="NCBI Taxonomy" id="392734"/>
    <lineage>
        <taxon>Bacteria</taxon>
        <taxon>Pseudomonadati</taxon>
        <taxon>Acidobacteriota</taxon>
        <taxon>Terriglobia</taxon>
        <taxon>Terriglobales</taxon>
        <taxon>Acidobacteriaceae</taxon>
        <taxon>Terriglobus</taxon>
    </lineage>
</organism>
<feature type="transmembrane region" description="Helical" evidence="5">
    <location>
        <begin position="54"/>
        <end position="74"/>
    </location>
</feature>
<dbReference type="Pfam" id="PF07690">
    <property type="entry name" value="MFS_1"/>
    <property type="match status" value="1"/>
</dbReference>
<dbReference type="InterPro" id="IPR020846">
    <property type="entry name" value="MFS_dom"/>
</dbReference>